<keyword evidence="2" id="KW-1185">Reference proteome</keyword>
<proteinExistence type="predicted"/>
<organism evidence="1 2">
    <name type="scientific">Cichorium intybus</name>
    <name type="common">Chicory</name>
    <dbReference type="NCBI Taxonomy" id="13427"/>
    <lineage>
        <taxon>Eukaryota</taxon>
        <taxon>Viridiplantae</taxon>
        <taxon>Streptophyta</taxon>
        <taxon>Embryophyta</taxon>
        <taxon>Tracheophyta</taxon>
        <taxon>Spermatophyta</taxon>
        <taxon>Magnoliopsida</taxon>
        <taxon>eudicotyledons</taxon>
        <taxon>Gunneridae</taxon>
        <taxon>Pentapetalae</taxon>
        <taxon>asterids</taxon>
        <taxon>campanulids</taxon>
        <taxon>Asterales</taxon>
        <taxon>Asteraceae</taxon>
        <taxon>Cichorioideae</taxon>
        <taxon>Cichorieae</taxon>
        <taxon>Cichoriinae</taxon>
        <taxon>Cichorium</taxon>
    </lineage>
</organism>
<evidence type="ECO:0000313" key="2">
    <source>
        <dbReference type="Proteomes" id="UP001055811"/>
    </source>
</evidence>
<sequence>MAHMAYDKAYMYFVPENLIKVEETLLLLTCKKGVEKLQRTQRDGGGYIWIWKMEECGLWRWRRRLQSKTLEEINNFRYGLES</sequence>
<comment type="caution">
    <text evidence="1">The sequence shown here is derived from an EMBL/GenBank/DDBJ whole genome shotgun (WGS) entry which is preliminary data.</text>
</comment>
<reference evidence="2" key="1">
    <citation type="journal article" date="2022" name="Mol. Ecol. Resour.">
        <title>The genomes of chicory, endive, great burdock and yacon provide insights into Asteraceae palaeo-polyploidization history and plant inulin production.</title>
        <authorList>
            <person name="Fan W."/>
            <person name="Wang S."/>
            <person name="Wang H."/>
            <person name="Wang A."/>
            <person name="Jiang F."/>
            <person name="Liu H."/>
            <person name="Zhao H."/>
            <person name="Xu D."/>
            <person name="Zhang Y."/>
        </authorList>
    </citation>
    <scope>NUCLEOTIDE SEQUENCE [LARGE SCALE GENOMIC DNA]</scope>
    <source>
        <strain evidence="2">cv. Punajuju</strain>
    </source>
</reference>
<evidence type="ECO:0000313" key="1">
    <source>
        <dbReference type="EMBL" id="KAI3722936.1"/>
    </source>
</evidence>
<reference evidence="1 2" key="2">
    <citation type="journal article" date="2022" name="Mol. Ecol. Resour.">
        <title>The genomes of chicory, endive, great burdock and yacon provide insights into Asteraceae paleo-polyploidization history and plant inulin production.</title>
        <authorList>
            <person name="Fan W."/>
            <person name="Wang S."/>
            <person name="Wang H."/>
            <person name="Wang A."/>
            <person name="Jiang F."/>
            <person name="Liu H."/>
            <person name="Zhao H."/>
            <person name="Xu D."/>
            <person name="Zhang Y."/>
        </authorList>
    </citation>
    <scope>NUCLEOTIDE SEQUENCE [LARGE SCALE GENOMIC DNA]</scope>
    <source>
        <strain evidence="2">cv. Punajuju</strain>
        <tissue evidence="1">Leaves</tissue>
    </source>
</reference>
<accession>A0ACB9BLP9</accession>
<gene>
    <name evidence="1" type="ORF">L2E82_34158</name>
</gene>
<protein>
    <submittedName>
        <fullName evidence="1">Uncharacterized protein</fullName>
    </submittedName>
</protein>
<dbReference type="Proteomes" id="UP001055811">
    <property type="component" value="Linkage Group LG06"/>
</dbReference>
<name>A0ACB9BLP9_CICIN</name>
<dbReference type="EMBL" id="CM042014">
    <property type="protein sequence ID" value="KAI3722936.1"/>
    <property type="molecule type" value="Genomic_DNA"/>
</dbReference>